<evidence type="ECO:0000313" key="2">
    <source>
        <dbReference type="Proteomes" id="UP001164390"/>
    </source>
</evidence>
<sequence>MAEPETHDEAVDWIFARVAEDRAERLAQPISEVEIDEAMAALDRAERLRDIQVRVRAGMVAKYGRTLTYEESDAMTRAVVKGRLPGPDEMETFEPAIQQQLRLAAAEYAQRPAHWPR</sequence>
<reference evidence="1" key="1">
    <citation type="submission" date="2022-01" db="EMBL/GenBank/DDBJ databases">
        <title>Nocardioidaceae gen. sp. A5X3R13.</title>
        <authorList>
            <person name="Lopez Marin M.A."/>
            <person name="Uhlik O."/>
        </authorList>
    </citation>
    <scope>NUCLEOTIDE SEQUENCE</scope>
    <source>
        <strain evidence="1">A5X3R13</strain>
    </source>
</reference>
<dbReference type="KEGG" id="sgrg:L0C25_03120"/>
<organism evidence="1 2">
    <name type="scientific">Solicola gregarius</name>
    <dbReference type="NCBI Taxonomy" id="2908642"/>
    <lineage>
        <taxon>Bacteria</taxon>
        <taxon>Bacillati</taxon>
        <taxon>Actinomycetota</taxon>
        <taxon>Actinomycetes</taxon>
        <taxon>Propionibacteriales</taxon>
        <taxon>Nocardioidaceae</taxon>
        <taxon>Solicola</taxon>
    </lineage>
</organism>
<dbReference type="AlphaFoldDB" id="A0AA46TJM0"/>
<dbReference type="RefSeq" id="WP_271634927.1">
    <property type="nucleotide sequence ID" value="NZ_CP094970.1"/>
</dbReference>
<proteinExistence type="predicted"/>
<dbReference type="Proteomes" id="UP001164390">
    <property type="component" value="Chromosome"/>
</dbReference>
<gene>
    <name evidence="1" type="ORF">L0C25_03120</name>
</gene>
<dbReference type="EMBL" id="CP094970">
    <property type="protein sequence ID" value="UYM06079.1"/>
    <property type="molecule type" value="Genomic_DNA"/>
</dbReference>
<protein>
    <submittedName>
        <fullName evidence="1">Uncharacterized protein</fullName>
    </submittedName>
</protein>
<keyword evidence="2" id="KW-1185">Reference proteome</keyword>
<evidence type="ECO:0000313" key="1">
    <source>
        <dbReference type="EMBL" id="UYM06079.1"/>
    </source>
</evidence>
<name>A0AA46TJM0_9ACTN</name>
<accession>A0AA46TJM0</accession>